<dbReference type="AlphaFoldDB" id="A0A2S4UXG9"/>
<evidence type="ECO:0000256" key="1">
    <source>
        <dbReference type="SAM" id="MobiDB-lite"/>
    </source>
</evidence>
<evidence type="ECO:0000313" key="2">
    <source>
        <dbReference type="EMBL" id="POW01931.1"/>
    </source>
</evidence>
<reference evidence="3" key="3">
    <citation type="journal article" date="2018" name="Mol. Plant Microbe Interact.">
        <title>Genome sequence resources for the wheat stripe rust pathogen (Puccinia striiformis f. sp. tritici) and the barley stripe rust pathogen (Puccinia striiformis f. sp. hordei).</title>
        <authorList>
            <person name="Xia C."/>
            <person name="Wang M."/>
            <person name="Yin C."/>
            <person name="Cornejo O.E."/>
            <person name="Hulbert S.H."/>
            <person name="Chen X."/>
        </authorList>
    </citation>
    <scope>NUCLEOTIDE SEQUENCE [LARGE SCALE GENOMIC DNA]</scope>
    <source>
        <strain evidence="3">93TX-2</strain>
    </source>
</reference>
<dbReference type="VEuPathDB" id="FungiDB:PSHT_12316"/>
<name>A0A2S4UXG9_9BASI</name>
<reference evidence="2 3" key="1">
    <citation type="submission" date="2017-12" db="EMBL/GenBank/DDBJ databases">
        <title>Gene loss provides genomic basis for host adaptation in cereal stripe rust fungi.</title>
        <authorList>
            <person name="Xia C."/>
        </authorList>
    </citation>
    <scope>NUCLEOTIDE SEQUENCE [LARGE SCALE GENOMIC DNA]</scope>
    <source>
        <strain evidence="2 3">93TX-2</strain>
    </source>
</reference>
<feature type="compositionally biased region" description="Basic and acidic residues" evidence="1">
    <location>
        <begin position="201"/>
        <end position="213"/>
    </location>
</feature>
<keyword evidence="3" id="KW-1185">Reference proteome</keyword>
<sequence>MNNPCPTIQLRISYYKTQSPRPRLLFSFLVDTNYKREKKTLSNLSHCHRVVASTNTCLSNNSSMFKLIKLTVSSSSAEPGVEVGYLKTHDTRGFQVKNLFMFNTYSLWAQLRSSILNISTLKEEEQLSSNLSAIYSVLYVPANLSFMEAGQKEVHGEEELGGHQKEEEEEKVSDELDMDLVTPLTKKEETINKQESVVVGGEHEDPTLIHEPNETLAHSLSDSDQDLEDITTTTTSSNPP</sequence>
<dbReference type="VEuPathDB" id="FungiDB:PSTT_01873"/>
<feature type="region of interest" description="Disordered" evidence="1">
    <location>
        <begin position="154"/>
        <end position="240"/>
    </location>
</feature>
<feature type="compositionally biased region" description="Polar residues" evidence="1">
    <location>
        <begin position="230"/>
        <end position="240"/>
    </location>
</feature>
<reference evidence="3" key="2">
    <citation type="journal article" date="2018" name="BMC Genomics">
        <title>Genomic insights into host adaptation between the wheat stripe rust pathogen (Puccinia striiformis f. sp. tritici) and the barley stripe rust pathogen (Puccinia striiformis f. sp. hordei).</title>
        <authorList>
            <person name="Xia C."/>
            <person name="Wang M."/>
            <person name="Yin C."/>
            <person name="Cornejo O.E."/>
            <person name="Hulbert S.H."/>
            <person name="Chen X."/>
        </authorList>
    </citation>
    <scope>NUCLEOTIDE SEQUENCE [LARGE SCALE GENOMIC DNA]</scope>
    <source>
        <strain evidence="3">93TX-2</strain>
    </source>
</reference>
<organism evidence="2 3">
    <name type="scientific">Puccinia striiformis</name>
    <dbReference type="NCBI Taxonomy" id="27350"/>
    <lineage>
        <taxon>Eukaryota</taxon>
        <taxon>Fungi</taxon>
        <taxon>Dikarya</taxon>
        <taxon>Basidiomycota</taxon>
        <taxon>Pucciniomycotina</taxon>
        <taxon>Pucciniomycetes</taxon>
        <taxon>Pucciniales</taxon>
        <taxon>Pucciniaceae</taxon>
        <taxon>Puccinia</taxon>
    </lineage>
</organism>
<protein>
    <submittedName>
        <fullName evidence="2">Uncharacterized protein</fullName>
    </submittedName>
</protein>
<feature type="compositionally biased region" description="Basic and acidic residues" evidence="1">
    <location>
        <begin position="154"/>
        <end position="166"/>
    </location>
</feature>
<proteinExistence type="predicted"/>
<feature type="compositionally biased region" description="Acidic residues" evidence="1">
    <location>
        <begin position="167"/>
        <end position="178"/>
    </location>
</feature>
<evidence type="ECO:0000313" key="3">
    <source>
        <dbReference type="Proteomes" id="UP000238274"/>
    </source>
</evidence>
<comment type="caution">
    <text evidence="2">The sequence shown here is derived from an EMBL/GenBank/DDBJ whole genome shotgun (WGS) entry which is preliminary data.</text>
</comment>
<dbReference type="Proteomes" id="UP000238274">
    <property type="component" value="Unassembled WGS sequence"/>
</dbReference>
<accession>A0A2S4UXG9</accession>
<gene>
    <name evidence="2" type="ORF">PSHT_12316</name>
</gene>
<dbReference type="EMBL" id="PKSM01000223">
    <property type="protein sequence ID" value="POW01931.1"/>
    <property type="molecule type" value="Genomic_DNA"/>
</dbReference>